<dbReference type="Proteomes" id="UP000642070">
    <property type="component" value="Unassembled WGS sequence"/>
</dbReference>
<protein>
    <submittedName>
        <fullName evidence="6">3-amino-5-hydroxybenzoate synthase</fullName>
    </submittedName>
</protein>
<evidence type="ECO:0000256" key="5">
    <source>
        <dbReference type="SAM" id="MobiDB-lite"/>
    </source>
</evidence>
<evidence type="ECO:0000256" key="1">
    <source>
        <dbReference type="ARBA" id="ARBA00001933"/>
    </source>
</evidence>
<feature type="modified residue" description="N6-(pyridoxal phosphate)lysine" evidence="3">
    <location>
        <position position="209"/>
    </location>
</feature>
<keyword evidence="3 4" id="KW-0663">Pyridoxal phosphate</keyword>
<keyword evidence="7" id="KW-1185">Reference proteome</keyword>
<dbReference type="GO" id="GO:0030170">
    <property type="term" value="F:pyridoxal phosphate binding"/>
    <property type="evidence" value="ECO:0007669"/>
    <property type="project" value="TreeGrafter"/>
</dbReference>
<evidence type="ECO:0000256" key="3">
    <source>
        <dbReference type="PIRSR" id="PIRSR000390-2"/>
    </source>
</evidence>
<dbReference type="AlphaFoldDB" id="A0A917U0Y4"/>
<reference evidence="6" key="2">
    <citation type="submission" date="2020-09" db="EMBL/GenBank/DDBJ databases">
        <authorList>
            <person name="Sun Q."/>
            <person name="Ohkuma M."/>
        </authorList>
    </citation>
    <scope>NUCLEOTIDE SEQUENCE</scope>
    <source>
        <strain evidence="6">JCM 19831</strain>
    </source>
</reference>
<dbReference type="Gene3D" id="3.40.640.10">
    <property type="entry name" value="Type I PLP-dependent aspartate aminotransferase-like (Major domain)"/>
    <property type="match status" value="1"/>
</dbReference>
<dbReference type="CDD" id="cd00616">
    <property type="entry name" value="AHBA_syn"/>
    <property type="match status" value="1"/>
</dbReference>
<dbReference type="EMBL" id="BMPI01000029">
    <property type="protein sequence ID" value="GGM47022.1"/>
    <property type="molecule type" value="Genomic_DNA"/>
</dbReference>
<feature type="active site" description="Proton acceptor" evidence="2">
    <location>
        <position position="209"/>
    </location>
</feature>
<evidence type="ECO:0000256" key="2">
    <source>
        <dbReference type="PIRSR" id="PIRSR000390-1"/>
    </source>
</evidence>
<dbReference type="InterPro" id="IPR015421">
    <property type="entry name" value="PyrdxlP-dep_Trfase_major"/>
</dbReference>
<comment type="caution">
    <text evidence="6">The sequence shown here is derived from an EMBL/GenBank/DDBJ whole genome shotgun (WGS) entry which is preliminary data.</text>
</comment>
<dbReference type="GO" id="GO:0008483">
    <property type="term" value="F:transaminase activity"/>
    <property type="evidence" value="ECO:0007669"/>
    <property type="project" value="TreeGrafter"/>
</dbReference>
<sequence length="425" mass="45930">MTTTSQSTARLAVDGGPPVRDPTRPWPRWPEPAPGAEHNLAQVLHSGRWAISSPAVDGAELFERRFARDFARYVGSRHCVPVDHGSSALVVALEALRLPFGSTVLVPALTWTASATAALRAGLVPVLVDVDPLTGCVGPDQLDTSVDARAVVAVHWASVMADVPALVAAADRHGMAVVEDAAQAHGGTWEGRQAGSMGRLGCFSFQHGKVLSGGEGGAVVTDDDELAPVLEELRADSRRYRRDSTPRGELDLEESASVQGANFCMSEFNAAVLCAQLTRLDAQHAVRNANYALLTELLADVPGVRLLQPPPRQTRMSIYEGTIIFDELPPGRTNADVAAALTAELGKRCYVTDEPLHRSVLLRPWTKPVLAPLAERFVELHRDRRYPNTERLADRSVQTHHSTFLGGERDMHDVAEAIAKVLTVR</sequence>
<dbReference type="PANTHER" id="PTHR30244">
    <property type="entry name" value="TRANSAMINASE"/>
    <property type="match status" value="1"/>
</dbReference>
<dbReference type="PANTHER" id="PTHR30244:SF34">
    <property type="entry name" value="DTDP-4-AMINO-4,6-DIDEOXYGALACTOSE TRANSAMINASE"/>
    <property type="match status" value="1"/>
</dbReference>
<reference evidence="6" key="1">
    <citation type="journal article" date="2014" name="Int. J. Syst. Evol. Microbiol.">
        <title>Complete genome sequence of Corynebacterium casei LMG S-19264T (=DSM 44701T), isolated from a smear-ripened cheese.</title>
        <authorList>
            <consortium name="US DOE Joint Genome Institute (JGI-PGF)"/>
            <person name="Walter F."/>
            <person name="Albersmeier A."/>
            <person name="Kalinowski J."/>
            <person name="Ruckert C."/>
        </authorList>
    </citation>
    <scope>NUCLEOTIDE SEQUENCE</scope>
    <source>
        <strain evidence="6">JCM 19831</strain>
    </source>
</reference>
<feature type="region of interest" description="Disordered" evidence="5">
    <location>
        <begin position="1"/>
        <end position="29"/>
    </location>
</feature>
<dbReference type="GO" id="GO:0000271">
    <property type="term" value="P:polysaccharide biosynthetic process"/>
    <property type="evidence" value="ECO:0007669"/>
    <property type="project" value="TreeGrafter"/>
</dbReference>
<evidence type="ECO:0000313" key="6">
    <source>
        <dbReference type="EMBL" id="GGM47022.1"/>
    </source>
</evidence>
<dbReference type="RefSeq" id="WP_190252917.1">
    <property type="nucleotide sequence ID" value="NZ_BMPI01000029.1"/>
</dbReference>
<dbReference type="Gene3D" id="3.90.1150.10">
    <property type="entry name" value="Aspartate Aminotransferase, domain 1"/>
    <property type="match status" value="1"/>
</dbReference>
<dbReference type="Pfam" id="PF01041">
    <property type="entry name" value="DegT_DnrJ_EryC1"/>
    <property type="match status" value="1"/>
</dbReference>
<dbReference type="InterPro" id="IPR015422">
    <property type="entry name" value="PyrdxlP-dep_Trfase_small"/>
</dbReference>
<name>A0A917U0Y4_9ACTN</name>
<evidence type="ECO:0000313" key="7">
    <source>
        <dbReference type="Proteomes" id="UP000642070"/>
    </source>
</evidence>
<gene>
    <name evidence="6" type="primary">rifK</name>
    <name evidence="6" type="ORF">GCM10007977_055830</name>
</gene>
<evidence type="ECO:0000256" key="4">
    <source>
        <dbReference type="RuleBase" id="RU004508"/>
    </source>
</evidence>
<dbReference type="SUPFAM" id="SSF53383">
    <property type="entry name" value="PLP-dependent transferases"/>
    <property type="match status" value="1"/>
</dbReference>
<proteinExistence type="inferred from homology"/>
<dbReference type="InterPro" id="IPR015424">
    <property type="entry name" value="PyrdxlP-dep_Trfase"/>
</dbReference>
<comment type="similarity">
    <text evidence="4">Belongs to the DegT/DnrJ/EryC1 family.</text>
</comment>
<dbReference type="InterPro" id="IPR000653">
    <property type="entry name" value="DegT/StrS_aminotransferase"/>
</dbReference>
<organism evidence="6 7">
    <name type="scientific">Dactylosporangium sucinum</name>
    <dbReference type="NCBI Taxonomy" id="1424081"/>
    <lineage>
        <taxon>Bacteria</taxon>
        <taxon>Bacillati</taxon>
        <taxon>Actinomycetota</taxon>
        <taxon>Actinomycetes</taxon>
        <taxon>Micromonosporales</taxon>
        <taxon>Micromonosporaceae</taxon>
        <taxon>Dactylosporangium</taxon>
    </lineage>
</organism>
<dbReference type="PIRSF" id="PIRSF000390">
    <property type="entry name" value="PLP_StrS"/>
    <property type="match status" value="1"/>
</dbReference>
<comment type="cofactor">
    <cofactor evidence="1">
        <name>pyridoxal 5'-phosphate</name>
        <dbReference type="ChEBI" id="CHEBI:597326"/>
    </cofactor>
</comment>
<accession>A0A917U0Y4</accession>